<proteinExistence type="predicted"/>
<dbReference type="Gene3D" id="3.40.50.11350">
    <property type="match status" value="1"/>
</dbReference>
<protein>
    <submittedName>
        <fullName evidence="3">Uncharacterized protein</fullName>
    </submittedName>
</protein>
<dbReference type="AlphaFoldDB" id="A0A7S3QAU4"/>
<organism evidence="3">
    <name type="scientific">Chaetoceros debilis</name>
    <dbReference type="NCBI Taxonomy" id="122233"/>
    <lineage>
        <taxon>Eukaryota</taxon>
        <taxon>Sar</taxon>
        <taxon>Stramenopiles</taxon>
        <taxon>Ochrophyta</taxon>
        <taxon>Bacillariophyta</taxon>
        <taxon>Coscinodiscophyceae</taxon>
        <taxon>Chaetocerotophycidae</taxon>
        <taxon>Chaetocerotales</taxon>
        <taxon>Chaetocerotaceae</taxon>
        <taxon>Chaetoceros</taxon>
    </lineage>
</organism>
<keyword evidence="2" id="KW-0812">Transmembrane</keyword>
<reference evidence="3" key="1">
    <citation type="submission" date="2021-01" db="EMBL/GenBank/DDBJ databases">
        <authorList>
            <person name="Corre E."/>
            <person name="Pelletier E."/>
            <person name="Niang G."/>
            <person name="Scheremetjew M."/>
            <person name="Finn R."/>
            <person name="Kale V."/>
            <person name="Holt S."/>
            <person name="Cochrane G."/>
            <person name="Meng A."/>
            <person name="Brown T."/>
            <person name="Cohen L."/>
        </authorList>
    </citation>
    <scope>NUCLEOTIDE SEQUENCE</scope>
    <source>
        <strain evidence="3">MM31A-1</strain>
    </source>
</reference>
<evidence type="ECO:0000256" key="1">
    <source>
        <dbReference type="SAM" id="MobiDB-lite"/>
    </source>
</evidence>
<keyword evidence="2" id="KW-0472">Membrane</keyword>
<evidence type="ECO:0000256" key="2">
    <source>
        <dbReference type="SAM" id="Phobius"/>
    </source>
</evidence>
<feature type="transmembrane region" description="Helical" evidence="2">
    <location>
        <begin position="76"/>
        <end position="98"/>
    </location>
</feature>
<sequence length="592" mass="65620">MKRRLRLISSDKRRTPVAVAVASDQHDLEGGDNNAPYKYSGATDTNTDTDSPSPRRESPSRGFSKGFKFKSCCRRFGPFMLCCACAVLVCLVLVYVYVSFGICLTNTNGPGCTALAGTIFVPAEDDQDDGHGDGIIFSGHQSSGVGSLNHRRDPSTIVHEPNNSRNDNGKDTSTKSTNAAAALATDTDTDTDIAAGPRIRPKFCDSQTKFIENCNPQPTNCTEIIEKNFSTHGIGNALMISYSNEAKPIFQKKCRPILRDYADSEFQLLNYVRVPEYAVSVSDSKYKSAPCIIHALTQPLPNVQTKIDQILRPDQQHLPLVAVHVRTGWADELVRRQHIWDKFNTDICSHNDVAPYVHNNNNATRTSGQIPNKVDRLADPLGQAIYDTAKPEFHLDGMLDDVKQKANAKYGRQQWRFFVASDAPAVKQYASEYLKGNYVGDEALMIHGLVSHNYGNDSIPRSATDTEDINTNSFADLIILSESSMLGYTSSKYPGVAALRSQCPQDIVFMSNAHPRHDLALVADLAGKYIDGRISDEHEHEHDNERSHFEDPSNYDSLLDQLRQYLPKTSRSCLDSNQPILACVCWIKQAHA</sequence>
<feature type="region of interest" description="Disordered" evidence="1">
    <location>
        <begin position="130"/>
        <end position="178"/>
    </location>
</feature>
<feature type="compositionally biased region" description="Low complexity" evidence="1">
    <location>
        <begin position="43"/>
        <end position="52"/>
    </location>
</feature>
<name>A0A7S3QAU4_9STRA</name>
<feature type="region of interest" description="Disordered" evidence="1">
    <location>
        <begin position="18"/>
        <end position="62"/>
    </location>
</feature>
<accession>A0A7S3QAU4</accession>
<gene>
    <name evidence="3" type="ORF">CDEB00056_LOCUS16396</name>
</gene>
<keyword evidence="2" id="KW-1133">Transmembrane helix</keyword>
<dbReference type="EMBL" id="HBIO01021292">
    <property type="protein sequence ID" value="CAE0471543.1"/>
    <property type="molecule type" value="Transcribed_RNA"/>
</dbReference>
<evidence type="ECO:0000313" key="3">
    <source>
        <dbReference type="EMBL" id="CAE0471543.1"/>
    </source>
</evidence>